<accession>A0ABQ4PIR7</accession>
<dbReference type="SUPFAM" id="SSF51735">
    <property type="entry name" value="NAD(P)-binding Rossmann-fold domains"/>
    <property type="match status" value="1"/>
</dbReference>
<dbReference type="PANTHER" id="PTHR43544">
    <property type="entry name" value="SHORT-CHAIN DEHYDROGENASE/REDUCTASE"/>
    <property type="match status" value="1"/>
</dbReference>
<dbReference type="Gene3D" id="3.40.50.720">
    <property type="entry name" value="NAD(P)-binding Rossmann-like Domain"/>
    <property type="match status" value="1"/>
</dbReference>
<dbReference type="InterPro" id="IPR036291">
    <property type="entry name" value="NAD(P)-bd_dom_sf"/>
</dbReference>
<reference evidence="1 2" key="1">
    <citation type="submission" date="2021-05" db="EMBL/GenBank/DDBJ databases">
        <title>Molecular characterization for Shewanella algae harboring chromosomal blaOXA-55-like strains isolated from clinical and environment sample.</title>
        <authorList>
            <person name="Ohama Y."/>
            <person name="Aoki K."/>
            <person name="Harada S."/>
            <person name="Moriya K."/>
            <person name="Ishii Y."/>
            <person name="Tateda K."/>
        </authorList>
    </citation>
    <scope>NUCLEOTIDE SEQUENCE [LARGE SCALE GENOMIC DNA]</scope>
    <source>
        <strain evidence="1 2">LMG 23746</strain>
    </source>
</reference>
<gene>
    <name evidence="1" type="ORF">TUM4630_21090</name>
</gene>
<protein>
    <submittedName>
        <fullName evidence="1">Short-chain dehydrogenase</fullName>
    </submittedName>
</protein>
<dbReference type="InterPro" id="IPR051468">
    <property type="entry name" value="Fungal_SecMetab_SDRs"/>
</dbReference>
<dbReference type="InterPro" id="IPR002347">
    <property type="entry name" value="SDR_fam"/>
</dbReference>
<dbReference type="EMBL" id="BPFB01000022">
    <property type="protein sequence ID" value="GIU47349.1"/>
    <property type="molecule type" value="Genomic_DNA"/>
</dbReference>
<organism evidence="1 2">
    <name type="scientific">Shewanella algidipiscicola</name>
    <dbReference type="NCBI Taxonomy" id="614070"/>
    <lineage>
        <taxon>Bacteria</taxon>
        <taxon>Pseudomonadati</taxon>
        <taxon>Pseudomonadota</taxon>
        <taxon>Gammaproteobacteria</taxon>
        <taxon>Alteromonadales</taxon>
        <taxon>Shewanellaceae</taxon>
        <taxon>Shewanella</taxon>
    </lineage>
</organism>
<evidence type="ECO:0000313" key="1">
    <source>
        <dbReference type="EMBL" id="GIU47349.1"/>
    </source>
</evidence>
<dbReference type="PRINTS" id="PR00081">
    <property type="entry name" value="GDHRDH"/>
</dbReference>
<evidence type="ECO:0000313" key="2">
    <source>
        <dbReference type="Proteomes" id="UP000761574"/>
    </source>
</evidence>
<name>A0ABQ4PIR7_9GAMM</name>
<sequence>MSGADQAKGNALMTQSELIKDCALVIGASSGIAKALITQLRQECPVIAISRRHGHDANTDHNNIGHYHGSGEAIHAPSRHHSGHHSLEYYRCDNSDSAIAGIIAALMSRQLRVTRVYIFNGVLHQAGLRPEKRLEEISAESMQTLFHINSVIPMLWLKHLLPLVKGQTPCVVTVLSARIASISDNRLGGWYSYRASKAALNMLLQTAAVEYARRAKNVALLAFHPGTTDTELSKPFQQNVAKEKLFTTEFVSQRLLKVSSGLTPSPQAYFIDWNGATISW</sequence>
<dbReference type="Proteomes" id="UP000761574">
    <property type="component" value="Unassembled WGS sequence"/>
</dbReference>
<comment type="caution">
    <text evidence="1">The sequence shown here is derived from an EMBL/GenBank/DDBJ whole genome shotgun (WGS) entry which is preliminary data.</text>
</comment>
<dbReference type="PANTHER" id="PTHR43544:SF12">
    <property type="entry name" value="NAD(P)-BINDING ROSSMANN-FOLD SUPERFAMILY PROTEIN"/>
    <property type="match status" value="1"/>
</dbReference>
<proteinExistence type="predicted"/>
<dbReference type="Pfam" id="PF00106">
    <property type="entry name" value="adh_short"/>
    <property type="match status" value="1"/>
</dbReference>
<keyword evidence="2" id="KW-1185">Reference proteome</keyword>
<dbReference type="RefSeq" id="WP_249038113.1">
    <property type="nucleotide sequence ID" value="NZ_BPFB01000022.1"/>
</dbReference>